<proteinExistence type="predicted"/>
<gene>
    <name evidence="1" type="ORF">DM01DRAFT_1336829</name>
</gene>
<dbReference type="NCBIfam" id="TIGR00756">
    <property type="entry name" value="PPR"/>
    <property type="match status" value="1"/>
</dbReference>
<name>A0A1X2GFD4_9FUNG</name>
<organism evidence="1 2">
    <name type="scientific">Hesseltinella vesiculosa</name>
    <dbReference type="NCBI Taxonomy" id="101127"/>
    <lineage>
        <taxon>Eukaryota</taxon>
        <taxon>Fungi</taxon>
        <taxon>Fungi incertae sedis</taxon>
        <taxon>Mucoromycota</taxon>
        <taxon>Mucoromycotina</taxon>
        <taxon>Mucoromycetes</taxon>
        <taxon>Mucorales</taxon>
        <taxon>Cunninghamellaceae</taxon>
        <taxon>Hesseltinella</taxon>
    </lineage>
</organism>
<accession>A0A1X2GFD4</accession>
<evidence type="ECO:0000313" key="2">
    <source>
        <dbReference type="Proteomes" id="UP000242146"/>
    </source>
</evidence>
<comment type="caution">
    <text evidence="1">The sequence shown here is derived from an EMBL/GenBank/DDBJ whole genome shotgun (WGS) entry which is preliminary data.</text>
</comment>
<protein>
    <submittedName>
        <fullName evidence="1">Uncharacterized protein</fullName>
    </submittedName>
</protein>
<reference evidence="1 2" key="1">
    <citation type="submission" date="2016-07" db="EMBL/GenBank/DDBJ databases">
        <title>Pervasive Adenine N6-methylation of Active Genes in Fungi.</title>
        <authorList>
            <consortium name="DOE Joint Genome Institute"/>
            <person name="Mondo S.J."/>
            <person name="Dannebaum R.O."/>
            <person name="Kuo R.C."/>
            <person name="Labutti K."/>
            <person name="Haridas S."/>
            <person name="Kuo A."/>
            <person name="Salamov A."/>
            <person name="Ahrendt S.R."/>
            <person name="Lipzen A."/>
            <person name="Sullivan W."/>
            <person name="Andreopoulos W.B."/>
            <person name="Clum A."/>
            <person name="Lindquist E."/>
            <person name="Daum C."/>
            <person name="Ramamoorthy G.K."/>
            <person name="Gryganskyi A."/>
            <person name="Culley D."/>
            <person name="Magnuson J.K."/>
            <person name="James T.Y."/>
            <person name="O'Malley M.A."/>
            <person name="Stajich J.E."/>
            <person name="Spatafora J.W."/>
            <person name="Visel A."/>
            <person name="Grigoriev I.V."/>
        </authorList>
    </citation>
    <scope>NUCLEOTIDE SEQUENCE [LARGE SCALE GENOMIC DNA]</scope>
    <source>
        <strain evidence="1 2">NRRL 3301</strain>
    </source>
</reference>
<dbReference type="InterPro" id="IPR002885">
    <property type="entry name" value="PPR_rpt"/>
</dbReference>
<dbReference type="AlphaFoldDB" id="A0A1X2GFD4"/>
<keyword evidence="2" id="KW-1185">Reference proteome</keyword>
<sequence>MTKGVAIGMISGLIEGKHMNKALMIYNRMKREGIDFIDTLIPYKLQQWEDTWAPTLSKAIYNKDYKIVNEELYVDPLDDKVKILVMLDPIPDVGWIHRDGMLEMDEHGEWKQVFQPWEEIDIHPGTSLTEFEHGIEYRIHDDKTTINIIKLYLDNPSMFMIEIDNYNTILRRGDEYGYLCNACMENIDNTNCTCTNMYKISICKHDIGNFGMAFRYYLGW</sequence>
<dbReference type="Proteomes" id="UP000242146">
    <property type="component" value="Unassembled WGS sequence"/>
</dbReference>
<evidence type="ECO:0000313" key="1">
    <source>
        <dbReference type="EMBL" id="ORX52460.1"/>
    </source>
</evidence>
<dbReference type="EMBL" id="MCGT01000018">
    <property type="protein sequence ID" value="ORX52460.1"/>
    <property type="molecule type" value="Genomic_DNA"/>
</dbReference>